<organism evidence="2 3">
    <name type="scientific">Mucilaginibacter gynuensis</name>
    <dbReference type="NCBI Taxonomy" id="1302236"/>
    <lineage>
        <taxon>Bacteria</taxon>
        <taxon>Pseudomonadati</taxon>
        <taxon>Bacteroidota</taxon>
        <taxon>Sphingobacteriia</taxon>
        <taxon>Sphingobacteriales</taxon>
        <taxon>Sphingobacteriaceae</taxon>
        <taxon>Mucilaginibacter</taxon>
    </lineage>
</organism>
<feature type="transmembrane region" description="Helical" evidence="1">
    <location>
        <begin position="32"/>
        <end position="50"/>
    </location>
</feature>
<comment type="caution">
    <text evidence="2">The sequence shown here is derived from an EMBL/GenBank/DDBJ whole genome shotgun (WGS) entry which is preliminary data.</text>
</comment>
<sequence length="276" mass="30574">MNRSQKSGLIYLYSVPPVAAAIGFGIGKVNVAVYLTLWGVNICLMLLAVWQLTKRHPNAGGRKSEGWTSAAILLIIPWMLFSIFAGMGPPPVTIAGWLDTATEQQARYTILICGGIIALMGFALLKVKLEDEGERRYSTLGFTALGVAIPLFILNMVFWGYYLTVIFQYFVTLPIGKRPEWYPPVKMFFYVISVVEVSLIYLATILFAIALKKTGILNIRAGYWYIVIATIGFVLVILPPSSPEPFSTAGYLAAIPAINFIMPYLMGVRLLRFSKV</sequence>
<feature type="transmembrane region" description="Helical" evidence="1">
    <location>
        <begin position="108"/>
        <end position="127"/>
    </location>
</feature>
<keyword evidence="1" id="KW-0812">Transmembrane</keyword>
<reference evidence="3" key="1">
    <citation type="journal article" date="2019" name="Int. J. Syst. Evol. Microbiol.">
        <title>The Global Catalogue of Microorganisms (GCM) 10K type strain sequencing project: providing services to taxonomists for standard genome sequencing and annotation.</title>
        <authorList>
            <consortium name="The Broad Institute Genomics Platform"/>
            <consortium name="The Broad Institute Genome Sequencing Center for Infectious Disease"/>
            <person name="Wu L."/>
            <person name="Ma J."/>
        </authorList>
    </citation>
    <scope>NUCLEOTIDE SEQUENCE [LARGE SCALE GENOMIC DNA]</scope>
    <source>
        <strain evidence="3">JCM 17705</strain>
    </source>
</reference>
<keyword evidence="3" id="KW-1185">Reference proteome</keyword>
<feature type="transmembrane region" description="Helical" evidence="1">
    <location>
        <begin position="187"/>
        <end position="211"/>
    </location>
</feature>
<accession>A0ABP8GK30</accession>
<proteinExistence type="predicted"/>
<name>A0ABP8GK30_9SPHI</name>
<gene>
    <name evidence="2" type="ORF">GCM10023149_28270</name>
</gene>
<dbReference type="EMBL" id="BAABFT010000006">
    <property type="protein sequence ID" value="GAA4325750.1"/>
    <property type="molecule type" value="Genomic_DNA"/>
</dbReference>
<feature type="transmembrane region" description="Helical" evidence="1">
    <location>
        <begin position="70"/>
        <end position="88"/>
    </location>
</feature>
<feature type="transmembrane region" description="Helical" evidence="1">
    <location>
        <begin position="9"/>
        <end position="26"/>
    </location>
</feature>
<evidence type="ECO:0000313" key="2">
    <source>
        <dbReference type="EMBL" id="GAA4325750.1"/>
    </source>
</evidence>
<feature type="transmembrane region" description="Helical" evidence="1">
    <location>
        <begin position="223"/>
        <end position="242"/>
    </location>
</feature>
<dbReference type="RefSeq" id="WP_345211748.1">
    <property type="nucleotide sequence ID" value="NZ_BAABFT010000006.1"/>
</dbReference>
<feature type="transmembrane region" description="Helical" evidence="1">
    <location>
        <begin position="248"/>
        <end position="271"/>
    </location>
</feature>
<evidence type="ECO:0000256" key="1">
    <source>
        <dbReference type="SAM" id="Phobius"/>
    </source>
</evidence>
<evidence type="ECO:0000313" key="3">
    <source>
        <dbReference type="Proteomes" id="UP001500582"/>
    </source>
</evidence>
<keyword evidence="1" id="KW-0472">Membrane</keyword>
<keyword evidence="1" id="KW-1133">Transmembrane helix</keyword>
<dbReference type="Proteomes" id="UP001500582">
    <property type="component" value="Unassembled WGS sequence"/>
</dbReference>
<feature type="transmembrane region" description="Helical" evidence="1">
    <location>
        <begin position="139"/>
        <end position="167"/>
    </location>
</feature>
<protein>
    <submittedName>
        <fullName evidence="2">Uncharacterized protein</fullName>
    </submittedName>
</protein>